<evidence type="ECO:0000313" key="3">
    <source>
        <dbReference type="EMBL" id="BDG05326.1"/>
    </source>
</evidence>
<accession>A0ABM7X0R6</accession>
<dbReference type="SUPFAM" id="SSF51735">
    <property type="entry name" value="NAD(P)-binding Rossmann-fold domains"/>
    <property type="match status" value="1"/>
</dbReference>
<name>A0ABM7X0R6_9BACT</name>
<reference evidence="4" key="1">
    <citation type="journal article" date="2022" name="Int. J. Syst. Evol. Microbiol.">
        <title>Anaeromyxobacter oryzae sp. nov., Anaeromyxobacter diazotrophicus sp. nov. and Anaeromyxobacter paludicola sp. nov., isolated from paddy soils.</title>
        <authorList>
            <person name="Itoh H."/>
            <person name="Xu Z."/>
            <person name="Mise K."/>
            <person name="Masuda Y."/>
            <person name="Ushijima N."/>
            <person name="Hayakawa C."/>
            <person name="Shiratori Y."/>
            <person name="Senoo K."/>
        </authorList>
    </citation>
    <scope>NUCLEOTIDE SEQUENCE [LARGE SCALE GENOMIC DNA]</scope>
    <source>
        <strain evidence="4">Red232</strain>
    </source>
</reference>
<feature type="compositionally biased region" description="Basic and acidic residues" evidence="1">
    <location>
        <begin position="324"/>
        <end position="336"/>
    </location>
</feature>
<dbReference type="EMBL" id="AP025591">
    <property type="protein sequence ID" value="BDG05326.1"/>
    <property type="molecule type" value="Genomic_DNA"/>
</dbReference>
<dbReference type="InterPro" id="IPR036291">
    <property type="entry name" value="NAD(P)-bd_dom_sf"/>
</dbReference>
<dbReference type="RefSeq" id="WP_248354019.1">
    <property type="nucleotide sequence ID" value="NZ_AP025591.1"/>
</dbReference>
<keyword evidence="4" id="KW-1185">Reference proteome</keyword>
<organism evidence="3 4">
    <name type="scientific">Anaeromyxobacter oryzae</name>
    <dbReference type="NCBI Taxonomy" id="2918170"/>
    <lineage>
        <taxon>Bacteria</taxon>
        <taxon>Pseudomonadati</taxon>
        <taxon>Myxococcota</taxon>
        <taxon>Myxococcia</taxon>
        <taxon>Myxococcales</taxon>
        <taxon>Cystobacterineae</taxon>
        <taxon>Anaeromyxobacteraceae</taxon>
        <taxon>Anaeromyxobacter</taxon>
    </lineage>
</organism>
<proteinExistence type="predicted"/>
<dbReference type="PANTHER" id="PTHR12126">
    <property type="entry name" value="NADH-UBIQUINONE OXIDOREDUCTASE 39 KDA SUBUNIT-RELATED"/>
    <property type="match status" value="1"/>
</dbReference>
<feature type="compositionally biased region" description="Pro residues" evidence="1">
    <location>
        <begin position="339"/>
        <end position="351"/>
    </location>
</feature>
<feature type="region of interest" description="Disordered" evidence="1">
    <location>
        <begin position="324"/>
        <end position="351"/>
    </location>
</feature>
<evidence type="ECO:0000313" key="4">
    <source>
        <dbReference type="Proteomes" id="UP001162891"/>
    </source>
</evidence>
<dbReference type="InterPro" id="IPR051207">
    <property type="entry name" value="ComplexI_NDUFA9_subunit"/>
</dbReference>
<feature type="domain" description="NAD(P)-binding" evidence="2">
    <location>
        <begin position="13"/>
        <end position="114"/>
    </location>
</feature>
<protein>
    <submittedName>
        <fullName evidence="3">NADH-binding protein</fullName>
    </submittedName>
</protein>
<gene>
    <name evidence="3" type="ORF">AMOR_43220</name>
</gene>
<dbReference type="PANTHER" id="PTHR12126:SF11">
    <property type="entry name" value="NADH DEHYDROGENASE [UBIQUINONE] 1 ALPHA SUBCOMPLEX SUBUNIT 9, MITOCHONDRIAL"/>
    <property type="match status" value="1"/>
</dbReference>
<dbReference type="Proteomes" id="UP001162891">
    <property type="component" value="Chromosome"/>
</dbReference>
<dbReference type="Gene3D" id="3.40.50.720">
    <property type="entry name" value="NAD(P)-binding Rossmann-like Domain"/>
    <property type="match status" value="1"/>
</dbReference>
<sequence length="351" mass="37126">MKHAHGRTVLVTGATGFVGGALVPALLARGERVRATARRGAAARDGGVEWVEADLARPADLPRALEGVDAAYFLVHGMASGHDDYAEEERRAAAAFSRAADVAGVERIVYLGGVAPRGRPSRHLASRLAVGEVLRSGRVPCLELRASMIVGAGSASWQVVRDLALRLPAMLLPAWAESRTSPVAIEDVVRALAAALDVPLAGSACYDLPGGDVLAIREILEHVAALRGRALPAVRAPLPIPRVSTLWLKLVSDADWRVVRELVLGLSHDLLPRDGRYWTIAGLPPPLGFDEAARRALAGDRRPGGLRGAVTAVEEAIVARYAPRLRDGRGSREPGRRPAAPPGPAVPPRGR</sequence>
<evidence type="ECO:0000259" key="2">
    <source>
        <dbReference type="Pfam" id="PF13460"/>
    </source>
</evidence>
<evidence type="ECO:0000256" key="1">
    <source>
        <dbReference type="SAM" id="MobiDB-lite"/>
    </source>
</evidence>
<dbReference type="Pfam" id="PF13460">
    <property type="entry name" value="NAD_binding_10"/>
    <property type="match status" value="1"/>
</dbReference>
<dbReference type="InterPro" id="IPR016040">
    <property type="entry name" value="NAD(P)-bd_dom"/>
</dbReference>